<dbReference type="NCBIfam" id="TIGR01635">
    <property type="entry name" value="tail_comp_S"/>
    <property type="match status" value="1"/>
</dbReference>
<name>A0A7Y5ZAI0_9PSED</name>
<evidence type="ECO:0000313" key="2">
    <source>
        <dbReference type="EMBL" id="NUT88896.1"/>
    </source>
</evidence>
<accession>A0A7Y5ZAI0</accession>
<protein>
    <submittedName>
        <fullName evidence="2">Phage virion morphogenesis protein</fullName>
    </submittedName>
</protein>
<feature type="compositionally biased region" description="Basic residues" evidence="1">
    <location>
        <begin position="55"/>
        <end position="70"/>
    </location>
</feature>
<dbReference type="AlphaFoldDB" id="A0A7Y5ZAI0"/>
<evidence type="ECO:0000256" key="1">
    <source>
        <dbReference type="SAM" id="MobiDB-lite"/>
    </source>
</evidence>
<proteinExistence type="predicted"/>
<dbReference type="RefSeq" id="WP_175363511.1">
    <property type="nucleotide sequence ID" value="NZ_JABFMR010000022.1"/>
</dbReference>
<comment type="caution">
    <text evidence="2">The sequence shown here is derived from an EMBL/GenBank/DDBJ whole genome shotgun (WGS) entry which is preliminary data.</text>
</comment>
<dbReference type="Proteomes" id="UP000536720">
    <property type="component" value="Unassembled WGS sequence"/>
</dbReference>
<dbReference type="Pfam" id="PF05069">
    <property type="entry name" value="Phage_tail_S"/>
    <property type="match status" value="1"/>
</dbReference>
<feature type="region of interest" description="Disordered" evidence="1">
    <location>
        <begin position="43"/>
        <end position="70"/>
    </location>
</feature>
<reference evidence="2 3" key="1">
    <citation type="journal article" date="2020" name="Front. Plant Sci.">
        <title>Isolation of Rhizosphere Bacteria That Improve Quality and Water Stress Tolerance in Greenhouse Ornamentals.</title>
        <authorList>
            <person name="Nordstedt N.P."/>
            <person name="Jones M.L."/>
        </authorList>
    </citation>
    <scope>NUCLEOTIDE SEQUENCE [LARGE SCALE GENOMIC DNA]</scope>
    <source>
        <strain evidence="2 3">C7D2</strain>
    </source>
</reference>
<sequence length="153" mass="17569">MTSQLEALDDWASGLLGQLEPAARAKLVRSIAQTLRRCQQQRIIAQRNPDSSKYAPRKRRKIREKKGRLKRKMQMFQKLRSTKLLKAYGNGSAVSVGYLGRIGRIARIHQFGLKERAVGTRPEITYSQRQVLGFRKKDLELVRNQLASHLISK</sequence>
<dbReference type="InterPro" id="IPR006522">
    <property type="entry name" value="Phage_virion_morphogenesis"/>
</dbReference>
<dbReference type="EMBL" id="JABFMR010000022">
    <property type="protein sequence ID" value="NUT88896.1"/>
    <property type="molecule type" value="Genomic_DNA"/>
</dbReference>
<organism evidence="2 3">
    <name type="scientific">Pseudomonas corrugata</name>
    <dbReference type="NCBI Taxonomy" id="47879"/>
    <lineage>
        <taxon>Bacteria</taxon>
        <taxon>Pseudomonadati</taxon>
        <taxon>Pseudomonadota</taxon>
        <taxon>Gammaproteobacteria</taxon>
        <taxon>Pseudomonadales</taxon>
        <taxon>Pseudomonadaceae</taxon>
        <taxon>Pseudomonas</taxon>
    </lineage>
</organism>
<gene>
    <name evidence="2" type="ORF">HNO91_20915</name>
</gene>
<evidence type="ECO:0000313" key="3">
    <source>
        <dbReference type="Proteomes" id="UP000536720"/>
    </source>
</evidence>